<evidence type="ECO:0000313" key="1">
    <source>
        <dbReference type="EMBL" id="MBT1073342.1"/>
    </source>
</evidence>
<dbReference type="RefSeq" id="WP_214301291.1">
    <property type="nucleotide sequence ID" value="NZ_JAHDYS010000020.1"/>
</dbReference>
<sequence>MSLTKTWYAIDEIVEKFGLERWMIAQWIEDGTVRSEMADAGVQIINIDDVELKVQEMTKI</sequence>
<reference evidence="1 2" key="1">
    <citation type="submission" date="2021-05" db="EMBL/GenBank/DDBJ databases">
        <title>The draft genome of Geobacter chapellei DSM 13688.</title>
        <authorList>
            <person name="Xu Z."/>
            <person name="Masuda Y."/>
            <person name="Itoh H."/>
            <person name="Senoo K."/>
        </authorList>
    </citation>
    <scope>NUCLEOTIDE SEQUENCE [LARGE SCALE GENOMIC DNA]</scope>
    <source>
        <strain evidence="1 2">DSM 13688</strain>
    </source>
</reference>
<comment type="caution">
    <text evidence="1">The sequence shown here is derived from an EMBL/GenBank/DDBJ whole genome shotgun (WGS) entry which is preliminary data.</text>
</comment>
<name>A0ABS5UCE6_9BACT</name>
<accession>A0ABS5UCE6</accession>
<evidence type="ECO:0000313" key="2">
    <source>
        <dbReference type="Proteomes" id="UP000784128"/>
    </source>
</evidence>
<dbReference type="EMBL" id="JAHDYS010000020">
    <property type="protein sequence ID" value="MBT1073342.1"/>
    <property type="molecule type" value="Genomic_DNA"/>
</dbReference>
<dbReference type="Proteomes" id="UP000784128">
    <property type="component" value="Unassembled WGS sequence"/>
</dbReference>
<gene>
    <name evidence="1" type="ORF">KJB30_16240</name>
</gene>
<proteinExistence type="predicted"/>
<protein>
    <submittedName>
        <fullName evidence="1">MerR family transcriptional regulator</fullName>
    </submittedName>
</protein>
<organism evidence="1 2">
    <name type="scientific">Pelotalea chapellei</name>
    <dbReference type="NCBI Taxonomy" id="44671"/>
    <lineage>
        <taxon>Bacteria</taxon>
        <taxon>Pseudomonadati</taxon>
        <taxon>Thermodesulfobacteriota</taxon>
        <taxon>Desulfuromonadia</taxon>
        <taxon>Geobacterales</taxon>
        <taxon>Geobacteraceae</taxon>
        <taxon>Pelotalea</taxon>
    </lineage>
</organism>
<keyword evidence="2" id="KW-1185">Reference proteome</keyword>